<sequence length="698" mass="79849">MTLKTSLNLFISVSLCISVYAQKIDMINAPRNPIGFKHKKEHFFLRGDIYASGGKIFDKNGNIVFNYGTRYYYDNNDRITGNNYGDIFEYDAQGNIIKFKYKSGSESNYRFNNKNLLVYEKSSYGDEKDHVYDNRNRIIKTSIKKKGVLSQERTFSYSKSGDSVVVDMKYSYTNGRNSFKAKSYYLNGFLVKEDVSSGAYKYIVDTDSKGNKIDFYDAERENPRHFETVNRYYSDINKPITIEFGYYTTSTSKTAKKTETIYVNGKRSSDVAISKGVKPNEKIVYDGLTQTYYSVQNIIPENHTLQTRIPVTEVLSKGNPYINYVYDGKFINYVHGYNKVKSRDFAFIGPHMIDYRVDKSLGRTYIIRNYKNIKDQVVKQMELFSADTTSILYLRELQNENFFIVDKGKHIDYKKARFEYLTNGDPVIFVNDEPKYLLTGFRTAQEGEVKIGRRYDNELKNNTLNSENTTAPSSSSLDCIQGDCENGWGKVKIGDILTEATFKNGAIHGVAYITYPENSFYHGEYANNTRHGFGYYRWKSGNTYVGYWKDGKQHGIGYLMDQNSNILSGGIYENGVLIEKKTGNYKNQTSNGNCVGDCSNGFGEFTYTNGDVYRGFFKNGQRSAVGSYSWTNNSHYVGSYSDDGNRNGYGMYTYVDRSVFKGMFINNKIDGLGKMKYSKSGNEVSGVFNNKGAKIRDY</sequence>
<evidence type="ECO:0000313" key="2">
    <source>
        <dbReference type="EMBL" id="TCK67749.1"/>
    </source>
</evidence>
<dbReference type="Proteomes" id="UP000295714">
    <property type="component" value="Unassembled WGS sequence"/>
</dbReference>
<dbReference type="SUPFAM" id="SSF82185">
    <property type="entry name" value="Histone H3 K4-specific methyltransferase SET7/9 N-terminal domain"/>
    <property type="match status" value="2"/>
</dbReference>
<dbReference type="PANTHER" id="PTHR23084:SF263">
    <property type="entry name" value="MORN REPEAT-CONTAINING PROTEIN 1"/>
    <property type="match status" value="1"/>
</dbReference>
<dbReference type="InterPro" id="IPR003409">
    <property type="entry name" value="MORN"/>
</dbReference>
<dbReference type="RefSeq" id="WP_132704789.1">
    <property type="nucleotide sequence ID" value="NZ_SMGI01000002.1"/>
</dbReference>
<evidence type="ECO:0000256" key="1">
    <source>
        <dbReference type="ARBA" id="ARBA00022737"/>
    </source>
</evidence>
<comment type="caution">
    <text evidence="2">The sequence shown here is derived from an EMBL/GenBank/DDBJ whole genome shotgun (WGS) entry which is preliminary data.</text>
</comment>
<dbReference type="OrthoDB" id="1452958at2"/>
<name>A0A4R1KU36_9FLAO</name>
<proteinExistence type="predicted"/>
<dbReference type="Pfam" id="PF02493">
    <property type="entry name" value="MORN"/>
    <property type="match status" value="6"/>
</dbReference>
<dbReference type="AlphaFoldDB" id="A0A4R1KU36"/>
<dbReference type="Gene3D" id="2.20.110.10">
    <property type="entry name" value="Histone H3 K4-specific methyltransferase SET7/9 N-terminal domain"/>
    <property type="match status" value="2"/>
</dbReference>
<accession>A0A4R1KU36</accession>
<dbReference type="EMBL" id="SMGI01000002">
    <property type="protein sequence ID" value="TCK67749.1"/>
    <property type="molecule type" value="Genomic_DNA"/>
</dbReference>
<keyword evidence="1" id="KW-0677">Repeat</keyword>
<dbReference type="SMART" id="SM00698">
    <property type="entry name" value="MORN"/>
    <property type="match status" value="5"/>
</dbReference>
<protein>
    <recommendedName>
        <fullName evidence="4">MORN repeat protein</fullName>
    </recommendedName>
</protein>
<gene>
    <name evidence="2" type="ORF">DFQ05_1530</name>
</gene>
<evidence type="ECO:0000313" key="3">
    <source>
        <dbReference type="Proteomes" id="UP000295714"/>
    </source>
</evidence>
<dbReference type="PANTHER" id="PTHR23084">
    <property type="entry name" value="PHOSPHATIDYLINOSITOL-4-PHOSPHATE 5-KINASE RELATED"/>
    <property type="match status" value="1"/>
</dbReference>
<organism evidence="2 3">
    <name type="scientific">Winogradskyella wandonensis</name>
    <dbReference type="NCBI Taxonomy" id="1442586"/>
    <lineage>
        <taxon>Bacteria</taxon>
        <taxon>Pseudomonadati</taxon>
        <taxon>Bacteroidota</taxon>
        <taxon>Flavobacteriia</taxon>
        <taxon>Flavobacteriales</taxon>
        <taxon>Flavobacteriaceae</taxon>
        <taxon>Winogradskyella</taxon>
    </lineage>
</organism>
<reference evidence="2 3" key="1">
    <citation type="journal article" date="2015" name="Stand. Genomic Sci.">
        <title>Genomic Encyclopedia of Bacterial and Archaeal Type Strains, Phase III: the genomes of soil and plant-associated and newly described type strains.</title>
        <authorList>
            <person name="Whitman W.B."/>
            <person name="Woyke T."/>
            <person name="Klenk H.P."/>
            <person name="Zhou Y."/>
            <person name="Lilburn T.G."/>
            <person name="Beck B.J."/>
            <person name="De Vos P."/>
            <person name="Vandamme P."/>
            <person name="Eisen J.A."/>
            <person name="Garrity G."/>
            <person name="Hugenholtz P."/>
            <person name="Kyrpides N.C."/>
        </authorList>
    </citation>
    <scope>NUCLEOTIDE SEQUENCE [LARGE SCALE GENOMIC DNA]</scope>
    <source>
        <strain evidence="2 3">CECT 8445</strain>
    </source>
</reference>
<evidence type="ECO:0008006" key="4">
    <source>
        <dbReference type="Google" id="ProtNLM"/>
    </source>
</evidence>
<keyword evidence="3" id="KW-1185">Reference proteome</keyword>